<protein>
    <recommendedName>
        <fullName evidence="1">EF-hand domain-containing protein</fullName>
    </recommendedName>
</protein>
<dbReference type="Proteomes" id="UP001372834">
    <property type="component" value="Unassembled WGS sequence"/>
</dbReference>
<comment type="caution">
    <text evidence="3">The sequence shown here is derived from an EMBL/GenBank/DDBJ whole genome shotgun (WGS) entry which is preliminary data.</text>
</comment>
<dbReference type="EMBL" id="JAWJWE010000001">
    <property type="protein sequence ID" value="KAK6645184.1"/>
    <property type="molecule type" value="Genomic_DNA"/>
</dbReference>
<name>A0AAN8SFF0_POLSC</name>
<accession>A0AAN8SFF0</accession>
<evidence type="ECO:0000313" key="2">
    <source>
        <dbReference type="EMBL" id="KAK6633867.1"/>
    </source>
</evidence>
<dbReference type="AlphaFoldDB" id="A0AAN8SFF0"/>
<dbReference type="Proteomes" id="UP001359485">
    <property type="component" value="Unassembled WGS sequence"/>
</dbReference>
<gene>
    <name evidence="3" type="ORF">RUM43_001460</name>
    <name evidence="2" type="ORF">RUM44_004474</name>
</gene>
<dbReference type="GO" id="GO:0005509">
    <property type="term" value="F:calcium ion binding"/>
    <property type="evidence" value="ECO:0007669"/>
    <property type="project" value="InterPro"/>
</dbReference>
<dbReference type="Gene3D" id="1.10.238.10">
    <property type="entry name" value="EF-hand"/>
    <property type="match status" value="3"/>
</dbReference>
<dbReference type="PANTHER" id="PTHR20875:SF0">
    <property type="entry name" value="GH12158P"/>
    <property type="match status" value="1"/>
</dbReference>
<dbReference type="InterPro" id="IPR002048">
    <property type="entry name" value="EF_hand_dom"/>
</dbReference>
<dbReference type="InterPro" id="IPR011992">
    <property type="entry name" value="EF-hand-dom_pair"/>
</dbReference>
<dbReference type="SUPFAM" id="SSF47473">
    <property type="entry name" value="EF-hand"/>
    <property type="match status" value="3"/>
</dbReference>
<organism evidence="3 5">
    <name type="scientific">Polyplax serrata</name>
    <name type="common">Common mouse louse</name>
    <dbReference type="NCBI Taxonomy" id="468196"/>
    <lineage>
        <taxon>Eukaryota</taxon>
        <taxon>Metazoa</taxon>
        <taxon>Ecdysozoa</taxon>
        <taxon>Arthropoda</taxon>
        <taxon>Hexapoda</taxon>
        <taxon>Insecta</taxon>
        <taxon>Pterygota</taxon>
        <taxon>Neoptera</taxon>
        <taxon>Paraneoptera</taxon>
        <taxon>Psocodea</taxon>
        <taxon>Troctomorpha</taxon>
        <taxon>Phthiraptera</taxon>
        <taxon>Anoplura</taxon>
        <taxon>Polyplacidae</taxon>
        <taxon>Polyplax</taxon>
    </lineage>
</organism>
<evidence type="ECO:0000259" key="1">
    <source>
        <dbReference type="PROSITE" id="PS50222"/>
    </source>
</evidence>
<dbReference type="InterPro" id="IPR052603">
    <property type="entry name" value="EFCB6"/>
</dbReference>
<keyword evidence="4" id="KW-1185">Reference proteome</keyword>
<feature type="domain" description="EF-hand" evidence="1">
    <location>
        <begin position="642"/>
        <end position="677"/>
    </location>
</feature>
<evidence type="ECO:0000313" key="4">
    <source>
        <dbReference type="Proteomes" id="UP001359485"/>
    </source>
</evidence>
<evidence type="ECO:0000313" key="3">
    <source>
        <dbReference type="EMBL" id="KAK6645184.1"/>
    </source>
</evidence>
<proteinExistence type="predicted"/>
<reference evidence="3 5" key="1">
    <citation type="submission" date="2023-10" db="EMBL/GenBank/DDBJ databases">
        <title>Genomes of two closely related lineages of the louse Polyplax serrata with different host specificities.</title>
        <authorList>
            <person name="Martinu J."/>
            <person name="Tarabai H."/>
            <person name="Stefka J."/>
            <person name="Hypsa V."/>
        </authorList>
    </citation>
    <scope>NUCLEOTIDE SEQUENCE [LARGE SCALE GENOMIC DNA]</scope>
    <source>
        <strain evidence="2">98ZLc_SE</strain>
        <strain evidence="3">HR10_N</strain>
    </source>
</reference>
<dbReference type="PANTHER" id="PTHR20875">
    <property type="entry name" value="EF-HAND CALCIUM-BINDING DOMAIN-CONTAINING PROTEIN 6-RELATED"/>
    <property type="match status" value="1"/>
</dbReference>
<dbReference type="EMBL" id="JAWJWF010000004">
    <property type="protein sequence ID" value="KAK6633867.1"/>
    <property type="molecule type" value="Genomic_DNA"/>
</dbReference>
<dbReference type="PROSITE" id="PS50222">
    <property type="entry name" value="EF_HAND_2"/>
    <property type="match status" value="1"/>
</dbReference>
<evidence type="ECO:0000313" key="5">
    <source>
        <dbReference type="Proteomes" id="UP001372834"/>
    </source>
</evidence>
<sequence length="723" mass="83861">MKVKHVALPDIWRVCNKIRAAIFRTGLNLFDYFKPLDPNNNSLISERQFISVLGRQIRNQIGLSDQEISELADYFRVQDGRIFYTQLCEVIHKSVPDFSQNEPLTSGLEWEDPLHENNLGPGEERRVDIIMTKIASLVNTRQLILRPFFQDYELISKGCGTITIAHFGRILYFLGIHLCPSEFNLLIKKYVKDSYTISYNAFLAKLDAITRYWEKNGFTDVGGDMLHQFPGRIINAELPKLPRPEIDVVSNKELFGVQKNFHHVMDKPPPPDDLVTTMKRIKRHVYTNGLRTTDYFQGFDKLNTGKITSNQFQRGLNILATPGLYLSEPEIWQIIVYYRDPNDKDRFCWRTFADDVDQVFTTKELEKWPEFAVEPFPNDVRELVQRGQVPWSDVQPGLRDTCEETIKKIQQKSERRRINLKPDFKAYDKLNTGYVSRAQYRQVLSSNNILLADEELTSLEMRFYDENGFNYFWFLTQVEAEILEEPLYNEYVKRIKKVNSNGPKEDVSVCERDIVMILGKIKAKVVKQRLDIYPFLRDHDLCNEKIISKENFVRGIATAGISLTETELEVLMNVFPAPMRPGFVDYVTFVKTVDEAFTQADLERAPLVIPTPHYPSESNPRNFLNFDERHMVAVALEKLAAAGDRNLDELFADYDKQKCGTITKHQFINGLSVRNMVHLLSTPETDSICKAFSYYKGMRDEVDYRAFLRALDILAVNLKRKPL</sequence>